<feature type="compositionally biased region" description="Basic and acidic residues" evidence="1">
    <location>
        <begin position="420"/>
        <end position="446"/>
    </location>
</feature>
<accession>A0A8H3BAX6</accession>
<feature type="region of interest" description="Disordered" evidence="1">
    <location>
        <begin position="490"/>
        <end position="540"/>
    </location>
</feature>
<feature type="compositionally biased region" description="Polar residues" evidence="1">
    <location>
        <begin position="525"/>
        <end position="540"/>
    </location>
</feature>
<name>A0A8H3BAX6_9AGAM</name>
<dbReference type="Proteomes" id="UP000663846">
    <property type="component" value="Unassembled WGS sequence"/>
</dbReference>
<feature type="region of interest" description="Disordered" evidence="1">
    <location>
        <begin position="414"/>
        <end position="471"/>
    </location>
</feature>
<evidence type="ECO:0000313" key="3">
    <source>
        <dbReference type="Proteomes" id="UP000663846"/>
    </source>
</evidence>
<sequence length="540" mass="59387">MPSGAASEGRAPSIRSVCTDNGPALMIKRRACIETITEDVPVTSTPGVVLERYISSIGKATFPLDTKEPEDSDALLDDEDLKQELEDEEPEQGPVISTIRYEDNANETLHFNQSFTPVTLLVINAGEKEKCASWKHEDLMRPVYTGPGDGQCMLLRGTGAEPSKPPTLKIVQEGPMRQTGTGTIPAHQQALHKRAVHTSTVPQHIAVQGQGQTPCMVCQQALQPQNTTAAPVMTPACQASSTGQRAPAAAGYLIGAVPVDSPPKSLSKKGIKLDPPEPYNRSDKLHNLKQWAKTTTKCTYLVVTAWDWQWTGTTTQLNSHSTVDVAHEFHMLMQGRMTAQELYKELKLLFDQLPVPVDQFTFAQQYMSTLHVSIRCRVIMNGLSPAYDYHRIEVLMANAVDVEMSIQIALKTEHKHSVKPQKEVRHRADEQKPWAPPEKGRPETKSVPKIGNNNSKAAVLQPQPAAAPNCPNKRTVAAKAANTIVEQLLYKSNDSNSDIAEEPAQMEAEDKGESLNDKNKFTEYIDSNNDMQGSLPSNMD</sequence>
<organism evidence="2 3">
    <name type="scientific">Rhizoctonia solani</name>
    <dbReference type="NCBI Taxonomy" id="456999"/>
    <lineage>
        <taxon>Eukaryota</taxon>
        <taxon>Fungi</taxon>
        <taxon>Dikarya</taxon>
        <taxon>Basidiomycota</taxon>
        <taxon>Agaricomycotina</taxon>
        <taxon>Agaricomycetes</taxon>
        <taxon>Cantharellales</taxon>
        <taxon>Ceratobasidiaceae</taxon>
        <taxon>Rhizoctonia</taxon>
    </lineage>
</organism>
<dbReference type="EMBL" id="CAJMWS010000571">
    <property type="protein sequence ID" value="CAE6452033.1"/>
    <property type="molecule type" value="Genomic_DNA"/>
</dbReference>
<comment type="caution">
    <text evidence="2">The sequence shown here is derived from an EMBL/GenBank/DDBJ whole genome shotgun (WGS) entry which is preliminary data.</text>
</comment>
<proteinExistence type="predicted"/>
<evidence type="ECO:0000256" key="1">
    <source>
        <dbReference type="SAM" id="MobiDB-lite"/>
    </source>
</evidence>
<evidence type="ECO:0000313" key="2">
    <source>
        <dbReference type="EMBL" id="CAE6452033.1"/>
    </source>
</evidence>
<feature type="compositionally biased region" description="Basic and acidic residues" evidence="1">
    <location>
        <begin position="508"/>
        <end position="523"/>
    </location>
</feature>
<gene>
    <name evidence="2" type="ORF">RDB_LOCUS146838</name>
</gene>
<dbReference type="AlphaFoldDB" id="A0A8H3BAX6"/>
<reference evidence="2" key="1">
    <citation type="submission" date="2021-01" db="EMBL/GenBank/DDBJ databases">
        <authorList>
            <person name="Kaushik A."/>
        </authorList>
    </citation>
    <scope>NUCLEOTIDE SEQUENCE</scope>
    <source>
        <strain evidence="2">AG1-1C</strain>
    </source>
</reference>
<protein>
    <submittedName>
        <fullName evidence="2">Uncharacterized protein</fullName>
    </submittedName>
</protein>